<dbReference type="KEGG" id="ffu:CLAFUR5_10240"/>
<dbReference type="OrthoDB" id="3959840at2759"/>
<dbReference type="Proteomes" id="UP000756132">
    <property type="component" value="Chromosome 7"/>
</dbReference>
<name>A0A9Q8PC60_PASFU</name>
<dbReference type="EMBL" id="CP090169">
    <property type="protein sequence ID" value="UJO19844.1"/>
    <property type="molecule type" value="Genomic_DNA"/>
</dbReference>
<sequence>MQTSTLLLGVVALIASMINGAPVSSDITPFSTNSTTLPDTTTLTDFKIKVRSSSVCENCMSCKAKQSGFLSVIVRYKLHIGAPFRDGWGCQSIENALVNDEDVPEIESFSCTNDGHDMTKIEFAIRHLNQGKEISAVFNLNYPSITAMGHSFNCPDF</sequence>
<reference evidence="2" key="2">
    <citation type="journal article" date="2022" name="Microb. Genom.">
        <title>A chromosome-scale genome assembly of the tomato pathogen Cladosporium fulvum reveals a compartmentalized genome architecture and the presence of a dispensable chromosome.</title>
        <authorList>
            <person name="Zaccaron A.Z."/>
            <person name="Chen L.H."/>
            <person name="Samaras A."/>
            <person name="Stergiopoulos I."/>
        </authorList>
    </citation>
    <scope>NUCLEOTIDE SEQUENCE</scope>
    <source>
        <strain evidence="2">Race5_Kim</strain>
    </source>
</reference>
<accession>A0A9Q8PC60</accession>
<dbReference type="GeneID" id="71990118"/>
<keyword evidence="1" id="KW-0732">Signal</keyword>
<keyword evidence="3" id="KW-1185">Reference proteome</keyword>
<protein>
    <submittedName>
        <fullName evidence="2">Uncharacterized protein</fullName>
    </submittedName>
</protein>
<dbReference type="RefSeq" id="XP_047764210.1">
    <property type="nucleotide sequence ID" value="XM_047909388.1"/>
</dbReference>
<feature type="chain" id="PRO_5040409942" evidence="1">
    <location>
        <begin position="21"/>
        <end position="157"/>
    </location>
</feature>
<gene>
    <name evidence="2" type="ORF">CLAFUR5_10240</name>
</gene>
<organism evidence="2 3">
    <name type="scientific">Passalora fulva</name>
    <name type="common">Tomato leaf mold</name>
    <name type="synonym">Cladosporium fulvum</name>
    <dbReference type="NCBI Taxonomy" id="5499"/>
    <lineage>
        <taxon>Eukaryota</taxon>
        <taxon>Fungi</taxon>
        <taxon>Dikarya</taxon>
        <taxon>Ascomycota</taxon>
        <taxon>Pezizomycotina</taxon>
        <taxon>Dothideomycetes</taxon>
        <taxon>Dothideomycetidae</taxon>
        <taxon>Mycosphaerellales</taxon>
        <taxon>Mycosphaerellaceae</taxon>
        <taxon>Fulvia</taxon>
    </lineage>
</organism>
<dbReference type="AlphaFoldDB" id="A0A9Q8PC60"/>
<evidence type="ECO:0000313" key="2">
    <source>
        <dbReference type="EMBL" id="UJO19844.1"/>
    </source>
</evidence>
<feature type="signal peptide" evidence="1">
    <location>
        <begin position="1"/>
        <end position="20"/>
    </location>
</feature>
<evidence type="ECO:0000256" key="1">
    <source>
        <dbReference type="SAM" id="SignalP"/>
    </source>
</evidence>
<evidence type="ECO:0000313" key="3">
    <source>
        <dbReference type="Proteomes" id="UP000756132"/>
    </source>
</evidence>
<proteinExistence type="predicted"/>
<reference evidence="2" key="1">
    <citation type="submission" date="2021-12" db="EMBL/GenBank/DDBJ databases">
        <authorList>
            <person name="Zaccaron A."/>
            <person name="Stergiopoulos I."/>
        </authorList>
    </citation>
    <scope>NUCLEOTIDE SEQUENCE</scope>
    <source>
        <strain evidence="2">Race5_Kim</strain>
    </source>
</reference>